<reference evidence="1 2" key="1">
    <citation type="journal article" date="2015" name="ISME J.">
        <title>Draft Genome Sequence of Streptomyces incarnatus NRRL8089, which Produces the Nucleoside Antibiotic Sinefungin.</title>
        <authorList>
            <person name="Oshima K."/>
            <person name="Hattori M."/>
            <person name="Shimizu H."/>
            <person name="Fukuda K."/>
            <person name="Nemoto M."/>
            <person name="Inagaki K."/>
            <person name="Tamura T."/>
        </authorList>
    </citation>
    <scope>NUCLEOTIDE SEQUENCE [LARGE SCALE GENOMIC DNA]</scope>
    <source>
        <strain evidence="1 2">FACHB-1277</strain>
    </source>
</reference>
<keyword evidence="2" id="KW-1185">Reference proteome</keyword>
<comment type="caution">
    <text evidence="1">The sequence shown here is derived from an EMBL/GenBank/DDBJ whole genome shotgun (WGS) entry which is preliminary data.</text>
</comment>
<accession>A0A926UWE2</accession>
<protein>
    <submittedName>
        <fullName evidence="1">Uncharacterized protein</fullName>
    </submittedName>
</protein>
<dbReference type="EMBL" id="JACJPY010000115">
    <property type="protein sequence ID" value="MBD2152544.1"/>
    <property type="molecule type" value="Genomic_DNA"/>
</dbReference>
<dbReference type="AlphaFoldDB" id="A0A926UWE2"/>
<organism evidence="1 2">
    <name type="scientific">Pseudanabaena cinerea FACHB-1277</name>
    <dbReference type="NCBI Taxonomy" id="2949581"/>
    <lineage>
        <taxon>Bacteria</taxon>
        <taxon>Bacillati</taxon>
        <taxon>Cyanobacteriota</taxon>
        <taxon>Cyanophyceae</taxon>
        <taxon>Pseudanabaenales</taxon>
        <taxon>Pseudanabaenaceae</taxon>
        <taxon>Pseudanabaena</taxon>
        <taxon>Pseudanabaena cinerea</taxon>
    </lineage>
</organism>
<evidence type="ECO:0000313" key="2">
    <source>
        <dbReference type="Proteomes" id="UP000631421"/>
    </source>
</evidence>
<gene>
    <name evidence="1" type="ORF">H6F44_20830</name>
</gene>
<evidence type="ECO:0000313" key="1">
    <source>
        <dbReference type="EMBL" id="MBD2152544.1"/>
    </source>
</evidence>
<dbReference type="Proteomes" id="UP000631421">
    <property type="component" value="Unassembled WGS sequence"/>
</dbReference>
<sequence length="187" mass="22472">MSSQQPLCPECLQFQKNTGIDIEPFLQKLTAIKQKYVKYNKTLSPQEVEYICLSLSGYRKEQIAFYFYKRRKIPNQEELNRWDDKSKKTKVKQLNSDMSPTIHKYVNELMGVDRFPSWVRVIEFLQNKGYDRNYPQNTHTIKIRRVQGWIEYEDDVDINESEISQELQQILQDKMNRRIKLRISLVN</sequence>
<proteinExistence type="predicted"/>
<dbReference type="RefSeq" id="WP_190353010.1">
    <property type="nucleotide sequence ID" value="NZ_JACJPY010000115.1"/>
</dbReference>
<name>A0A926UWE2_9CYAN</name>